<dbReference type="InterPro" id="IPR036869">
    <property type="entry name" value="J_dom_sf"/>
</dbReference>
<comment type="subcellular location">
    <subcellularLocation>
        <location evidence="1">Endoplasmic reticulum</location>
    </subcellularLocation>
</comment>
<gene>
    <name evidence="8" type="ORF">WICMUC_004364</name>
</gene>
<dbReference type="PROSITE" id="PS50005">
    <property type="entry name" value="TPR"/>
    <property type="match status" value="1"/>
</dbReference>
<dbReference type="OrthoDB" id="1726119at2759"/>
<feature type="chain" id="PRO_5040157513" description="J domain-containing protein" evidence="6">
    <location>
        <begin position="23"/>
        <end position="592"/>
    </location>
</feature>
<dbReference type="Pfam" id="PF00226">
    <property type="entry name" value="DnaJ"/>
    <property type="match status" value="1"/>
</dbReference>
<feature type="compositionally biased region" description="Basic and acidic residues" evidence="5">
    <location>
        <begin position="529"/>
        <end position="549"/>
    </location>
</feature>
<dbReference type="GO" id="GO:0051787">
    <property type="term" value="F:misfolded protein binding"/>
    <property type="evidence" value="ECO:0007669"/>
    <property type="project" value="TreeGrafter"/>
</dbReference>
<evidence type="ECO:0000256" key="3">
    <source>
        <dbReference type="ARBA" id="ARBA00022824"/>
    </source>
</evidence>
<dbReference type="Proteomes" id="UP000769528">
    <property type="component" value="Unassembled WGS sequence"/>
</dbReference>
<keyword evidence="4" id="KW-0802">TPR repeat</keyword>
<feature type="region of interest" description="Disordered" evidence="5">
    <location>
        <begin position="525"/>
        <end position="566"/>
    </location>
</feature>
<evidence type="ECO:0000313" key="9">
    <source>
        <dbReference type="Proteomes" id="UP000769528"/>
    </source>
</evidence>
<reference evidence="8" key="1">
    <citation type="journal article" date="2021" name="Open Biol.">
        <title>Shared evolutionary footprints suggest mitochondrial oxidative damage underlies multiple complex I losses in fungi.</title>
        <authorList>
            <person name="Schikora-Tamarit M.A."/>
            <person name="Marcet-Houben M."/>
            <person name="Nosek J."/>
            <person name="Gabaldon T."/>
        </authorList>
    </citation>
    <scope>NUCLEOTIDE SEQUENCE</scope>
    <source>
        <strain evidence="8">CBS6341</strain>
    </source>
</reference>
<dbReference type="GO" id="GO:0051087">
    <property type="term" value="F:protein-folding chaperone binding"/>
    <property type="evidence" value="ECO:0007669"/>
    <property type="project" value="TreeGrafter"/>
</dbReference>
<feature type="region of interest" description="Disordered" evidence="5">
    <location>
        <begin position="431"/>
        <end position="477"/>
    </location>
</feature>
<dbReference type="PROSITE" id="PS50076">
    <property type="entry name" value="DNAJ_2"/>
    <property type="match status" value="1"/>
</dbReference>
<keyword evidence="2 6" id="KW-0732">Signal</keyword>
<evidence type="ECO:0000256" key="1">
    <source>
        <dbReference type="ARBA" id="ARBA00004240"/>
    </source>
</evidence>
<feature type="repeat" description="TPR" evidence="4">
    <location>
        <begin position="71"/>
        <end position="104"/>
    </location>
</feature>
<feature type="compositionally biased region" description="Low complexity" evidence="5">
    <location>
        <begin position="553"/>
        <end position="562"/>
    </location>
</feature>
<keyword evidence="9" id="KW-1185">Reference proteome</keyword>
<accession>A0A9P8PJ58</accession>
<keyword evidence="3" id="KW-0256">Endoplasmic reticulum</keyword>
<sequence length="592" mass="69699">MKLGNSALWSFSFSLIAVLVNGTTISLKEFDSLLKNIESSYSKDGASLDILTNYEGLLRDIPEDIDPLVLSNIYYKVGVLELSLGKDLQSIDNLIRSFQLNPNNKVVKDTILRNLLEYSQIEKFQNLSSYLSDDAEYIETIGLFQEIENYKESDDLELLNKGIQLSKYNIPLRLKRIHLVENIIKELAKSSTNQNEIVTHLIQIIEDYLVLIKINSKNAKDYFFKIFEIYFFELLEFDSSSKAIKNCLKFDIEDKQFIKFNKISTKYSEILKKLSNLYKYFNYLNEKSNDEEFELDINQFTNEFFKDLSNLLIDSSKFVKIPRVNTEFKDNLSFLNSISSEFNKNYSLNSNELQILIDKLLLFNSFVNKDFKQFKYQLKKFPNDHEFFPILLNEVDLALSKKDFNRAAELLNKFTNNGKKTQLYKQREYKVQQQHHHQQQQYQQQRQQRQQRQQQQQQQQHERQSSPKNDYYKTLEVPKKSDIATVKKSYRELLKKYHPDKYKGSELNEDQLHEKISKINEAYETLSDPQKKKDYDELGIDPNDHEQQHRHGQPQNGGFQFRQGGGNSFGSFNFHFGGSGFSFSDMKQKRGR</sequence>
<evidence type="ECO:0000256" key="2">
    <source>
        <dbReference type="ARBA" id="ARBA00022729"/>
    </source>
</evidence>
<dbReference type="SMART" id="SM00271">
    <property type="entry name" value="DnaJ"/>
    <property type="match status" value="1"/>
</dbReference>
<dbReference type="EMBL" id="JAEUBF010001168">
    <property type="protein sequence ID" value="KAH3672269.1"/>
    <property type="molecule type" value="Genomic_DNA"/>
</dbReference>
<dbReference type="CDD" id="cd06257">
    <property type="entry name" value="DnaJ"/>
    <property type="match status" value="1"/>
</dbReference>
<dbReference type="GO" id="GO:0034975">
    <property type="term" value="P:protein folding in endoplasmic reticulum"/>
    <property type="evidence" value="ECO:0007669"/>
    <property type="project" value="TreeGrafter"/>
</dbReference>
<evidence type="ECO:0000256" key="5">
    <source>
        <dbReference type="SAM" id="MobiDB-lite"/>
    </source>
</evidence>
<dbReference type="Gene3D" id="1.10.287.110">
    <property type="entry name" value="DnaJ domain"/>
    <property type="match status" value="1"/>
</dbReference>
<reference evidence="8" key="2">
    <citation type="submission" date="2021-01" db="EMBL/GenBank/DDBJ databases">
        <authorList>
            <person name="Schikora-Tamarit M.A."/>
        </authorList>
    </citation>
    <scope>NUCLEOTIDE SEQUENCE</scope>
    <source>
        <strain evidence="8">CBS6341</strain>
    </source>
</reference>
<dbReference type="PANTHER" id="PTHR44140:SF2">
    <property type="entry name" value="LD25575P"/>
    <property type="match status" value="1"/>
</dbReference>
<dbReference type="PRINTS" id="PR00625">
    <property type="entry name" value="JDOMAIN"/>
</dbReference>
<dbReference type="InterPro" id="IPR051727">
    <property type="entry name" value="DnaJ_C3_Co-chaperones"/>
</dbReference>
<dbReference type="InterPro" id="IPR001623">
    <property type="entry name" value="DnaJ_domain"/>
</dbReference>
<dbReference type="GO" id="GO:0005783">
    <property type="term" value="C:endoplasmic reticulum"/>
    <property type="evidence" value="ECO:0007669"/>
    <property type="project" value="UniProtKB-SubCell"/>
</dbReference>
<organism evidence="8 9">
    <name type="scientific">Wickerhamomyces mucosus</name>
    <dbReference type="NCBI Taxonomy" id="1378264"/>
    <lineage>
        <taxon>Eukaryota</taxon>
        <taxon>Fungi</taxon>
        <taxon>Dikarya</taxon>
        <taxon>Ascomycota</taxon>
        <taxon>Saccharomycotina</taxon>
        <taxon>Saccharomycetes</taxon>
        <taxon>Phaffomycetales</taxon>
        <taxon>Wickerhamomycetaceae</taxon>
        <taxon>Wickerhamomyces</taxon>
    </lineage>
</organism>
<feature type="compositionally biased region" description="Basic and acidic residues" evidence="5">
    <location>
        <begin position="460"/>
        <end position="477"/>
    </location>
</feature>
<dbReference type="AlphaFoldDB" id="A0A9P8PJ58"/>
<evidence type="ECO:0000256" key="6">
    <source>
        <dbReference type="SAM" id="SignalP"/>
    </source>
</evidence>
<comment type="caution">
    <text evidence="8">The sequence shown here is derived from an EMBL/GenBank/DDBJ whole genome shotgun (WGS) entry which is preliminary data.</text>
</comment>
<dbReference type="PANTHER" id="PTHR44140">
    <property type="entry name" value="LD25575P"/>
    <property type="match status" value="1"/>
</dbReference>
<evidence type="ECO:0000313" key="8">
    <source>
        <dbReference type="EMBL" id="KAH3672269.1"/>
    </source>
</evidence>
<name>A0A9P8PJ58_9ASCO</name>
<evidence type="ECO:0000259" key="7">
    <source>
        <dbReference type="PROSITE" id="PS50076"/>
    </source>
</evidence>
<feature type="domain" description="J" evidence="7">
    <location>
        <begin position="470"/>
        <end position="539"/>
    </location>
</feature>
<evidence type="ECO:0000256" key="4">
    <source>
        <dbReference type="PROSITE-ProRule" id="PRU00339"/>
    </source>
</evidence>
<dbReference type="InterPro" id="IPR019734">
    <property type="entry name" value="TPR_rpt"/>
</dbReference>
<feature type="signal peptide" evidence="6">
    <location>
        <begin position="1"/>
        <end position="22"/>
    </location>
</feature>
<proteinExistence type="predicted"/>
<feature type="compositionally biased region" description="Low complexity" evidence="5">
    <location>
        <begin position="439"/>
        <end position="459"/>
    </location>
</feature>
<protein>
    <recommendedName>
        <fullName evidence="7">J domain-containing protein</fullName>
    </recommendedName>
</protein>
<dbReference type="SUPFAM" id="SSF46565">
    <property type="entry name" value="Chaperone J-domain"/>
    <property type="match status" value="1"/>
</dbReference>